<dbReference type="AlphaFoldDB" id="A0A934VG02"/>
<dbReference type="CDD" id="cd00198">
    <property type="entry name" value="vWFA"/>
    <property type="match status" value="1"/>
</dbReference>
<dbReference type="SUPFAM" id="SSF53300">
    <property type="entry name" value="vWA-like"/>
    <property type="match status" value="1"/>
</dbReference>
<reference evidence="2" key="1">
    <citation type="submission" date="2021-01" db="EMBL/GenBank/DDBJ databases">
        <title>Modified the classification status of verrucomicrobia.</title>
        <authorList>
            <person name="Feng X."/>
        </authorList>
    </citation>
    <scope>NUCLEOTIDE SEQUENCE</scope>
    <source>
        <strain evidence="2">KCTC 22201</strain>
    </source>
</reference>
<proteinExistence type="predicted"/>
<comment type="caution">
    <text evidence="2">The sequence shown here is derived from an EMBL/GenBank/DDBJ whole genome shotgun (WGS) entry which is preliminary data.</text>
</comment>
<organism evidence="2 3">
    <name type="scientific">Haloferula rosea</name>
    <dbReference type="NCBI Taxonomy" id="490093"/>
    <lineage>
        <taxon>Bacteria</taxon>
        <taxon>Pseudomonadati</taxon>
        <taxon>Verrucomicrobiota</taxon>
        <taxon>Verrucomicrobiia</taxon>
        <taxon>Verrucomicrobiales</taxon>
        <taxon>Verrucomicrobiaceae</taxon>
        <taxon>Haloferula</taxon>
    </lineage>
</organism>
<evidence type="ECO:0000313" key="3">
    <source>
        <dbReference type="Proteomes" id="UP000658278"/>
    </source>
</evidence>
<feature type="transmembrane region" description="Helical" evidence="1">
    <location>
        <begin position="25"/>
        <end position="47"/>
    </location>
</feature>
<protein>
    <submittedName>
        <fullName evidence="2">VWA domain-containing protein</fullName>
    </submittedName>
</protein>
<dbReference type="EMBL" id="JAENII010000007">
    <property type="protein sequence ID" value="MBK1827537.1"/>
    <property type="molecule type" value="Genomic_DNA"/>
</dbReference>
<keyword evidence="1" id="KW-0472">Membrane</keyword>
<dbReference type="Proteomes" id="UP000658278">
    <property type="component" value="Unassembled WGS sequence"/>
</dbReference>
<evidence type="ECO:0000256" key="1">
    <source>
        <dbReference type="SAM" id="Phobius"/>
    </source>
</evidence>
<gene>
    <name evidence="2" type="ORF">JIN81_10945</name>
</gene>
<dbReference type="Gene3D" id="3.40.50.410">
    <property type="entry name" value="von Willebrand factor, type A domain"/>
    <property type="match status" value="1"/>
</dbReference>
<sequence>MSKISLNSFQAQEAMVKHQRRVSSLTSLLIALLTLALLLIILAFVLLPSFMREEHVLVSYNAPVDPEQQIQQKTVSMQRSKPSAPSSASAKVIAANTVSPTAIPVPDVEITEPSLDFGIGDDFGDGWGNGSGDGMGGGGTTFFRQQVSAQRICYVIDYSGSMNGVRDRLMRKELTKSVEQLGVGLQFQMIFFAGPAWVAGSDVSMAKDKKSAQVKLDGKSFKWKSPGGAYNWDSVGTKQKPEWISGGPGTRQEALKQVKGSPLIWGTNWENPLEMALDMDPAPQIIFFMTDGAVGGDMVKLAKRLGHRAKTKGTIINTVAMMQPKAEAAMKELAKRTGGQFTIVKENGKVELVPIK</sequence>
<dbReference type="RefSeq" id="WP_200279075.1">
    <property type="nucleotide sequence ID" value="NZ_JAENII010000007.1"/>
</dbReference>
<keyword evidence="3" id="KW-1185">Reference proteome</keyword>
<evidence type="ECO:0000313" key="2">
    <source>
        <dbReference type="EMBL" id="MBK1827537.1"/>
    </source>
</evidence>
<dbReference type="InterPro" id="IPR036465">
    <property type="entry name" value="vWFA_dom_sf"/>
</dbReference>
<accession>A0A934VG02</accession>
<keyword evidence="1" id="KW-1133">Transmembrane helix</keyword>
<name>A0A934VG02_9BACT</name>
<keyword evidence="1" id="KW-0812">Transmembrane</keyword>